<dbReference type="InterPro" id="IPR005804">
    <property type="entry name" value="FA_desaturase_dom"/>
</dbReference>
<evidence type="ECO:0000259" key="3">
    <source>
        <dbReference type="Pfam" id="PF00487"/>
    </source>
</evidence>
<dbReference type="AlphaFoldDB" id="A0A1H4RD60"/>
<dbReference type="InterPro" id="IPR012171">
    <property type="entry name" value="Fatty_acid_desaturase"/>
</dbReference>
<evidence type="ECO:0000313" key="5">
    <source>
        <dbReference type="Proteomes" id="UP000198609"/>
    </source>
</evidence>
<gene>
    <name evidence="4" type="ORF">SAMN04490356_3607</name>
</gene>
<feature type="transmembrane region" description="Helical" evidence="2">
    <location>
        <begin position="71"/>
        <end position="91"/>
    </location>
</feature>
<keyword evidence="5" id="KW-1185">Reference proteome</keyword>
<protein>
    <submittedName>
        <fullName evidence="4">Fatty acid desaturase</fullName>
    </submittedName>
</protein>
<dbReference type="CDD" id="cd03506">
    <property type="entry name" value="Delta6-FADS-like"/>
    <property type="match status" value="1"/>
</dbReference>
<dbReference type="PIRSF" id="PIRSF015921">
    <property type="entry name" value="FA_sphinglp_des"/>
    <property type="match status" value="1"/>
</dbReference>
<feature type="region of interest" description="Disordered" evidence="1">
    <location>
        <begin position="1"/>
        <end position="51"/>
    </location>
</feature>
<sequence>MASSDFIQPPVVGVGSAETSSTSSSPSAPRAESSGNIPGGSTTIRDRSPGSDYARLSRQVKSAGLLRHRPLRSVTALAVTLLLLTGGWSAFLLIGDSWWQLTVAAVLAFAFTQCGFRGHEAGHRQLFHGKRANDATGLVFGNLFIGLGFGWWVAKHNRHHAHPNQVGRDPDIETGAVVFIDHEARGRTGVAGFVTRHQAPLFFPMLLLEGWALHVATFRALRRGRTSAPAPLSVEVLALLVHVAAYLTVVLMVLSPLKALAFVVVQQALFGLYMGVSFAPNHKGMAMPGEHDRPDFLRGQVLTSRNVRGGRAIDFVLGGLNYQIEHHLFPSMPRAALPAAQPLIRAYCAELALPYAQTGLVDSYRQVLRHLHAVGAPLRAERRA</sequence>
<dbReference type="GO" id="GO:0008610">
    <property type="term" value="P:lipid biosynthetic process"/>
    <property type="evidence" value="ECO:0007669"/>
    <property type="project" value="UniProtKB-ARBA"/>
</dbReference>
<feature type="compositionally biased region" description="Low complexity" evidence="1">
    <location>
        <begin position="16"/>
        <end position="34"/>
    </location>
</feature>
<dbReference type="PANTHER" id="PTHR19353:SF19">
    <property type="entry name" value="DELTA(5) FATTY ACID DESATURASE C-RELATED"/>
    <property type="match status" value="1"/>
</dbReference>
<feature type="transmembrane region" description="Helical" evidence="2">
    <location>
        <begin position="233"/>
        <end position="254"/>
    </location>
</feature>
<feature type="domain" description="Fatty acid desaturase" evidence="3">
    <location>
        <begin position="97"/>
        <end position="358"/>
    </location>
</feature>
<keyword evidence="2" id="KW-1133">Transmembrane helix</keyword>
<dbReference type="PANTHER" id="PTHR19353">
    <property type="entry name" value="FATTY ACID DESATURASE 2"/>
    <property type="match status" value="1"/>
</dbReference>
<dbReference type="EMBL" id="FNST01000002">
    <property type="protein sequence ID" value="SEC29621.1"/>
    <property type="molecule type" value="Genomic_DNA"/>
</dbReference>
<reference evidence="5" key="1">
    <citation type="submission" date="2016-10" db="EMBL/GenBank/DDBJ databases">
        <authorList>
            <person name="Varghese N."/>
            <person name="Submissions S."/>
        </authorList>
    </citation>
    <scope>NUCLEOTIDE SEQUENCE [LARGE SCALE GENOMIC DNA]</scope>
    <source>
        <strain evidence="5">DSM 40318</strain>
    </source>
</reference>
<evidence type="ECO:0000256" key="2">
    <source>
        <dbReference type="SAM" id="Phobius"/>
    </source>
</evidence>
<dbReference type="Proteomes" id="UP000198609">
    <property type="component" value="Unassembled WGS sequence"/>
</dbReference>
<dbReference type="GO" id="GO:0016717">
    <property type="term" value="F:oxidoreductase activity, acting on paired donors, with oxidation of a pair of donors resulting in the reduction of molecular oxygen to two molecules of water"/>
    <property type="evidence" value="ECO:0007669"/>
    <property type="project" value="TreeGrafter"/>
</dbReference>
<name>A0A1H4RD60_STRMJ</name>
<evidence type="ECO:0000313" key="4">
    <source>
        <dbReference type="EMBL" id="SEC29621.1"/>
    </source>
</evidence>
<evidence type="ECO:0000256" key="1">
    <source>
        <dbReference type="SAM" id="MobiDB-lite"/>
    </source>
</evidence>
<organism evidence="4 5">
    <name type="scientific">Streptomyces melanosporofaciens</name>
    <dbReference type="NCBI Taxonomy" id="67327"/>
    <lineage>
        <taxon>Bacteria</taxon>
        <taxon>Bacillati</taxon>
        <taxon>Actinomycetota</taxon>
        <taxon>Actinomycetes</taxon>
        <taxon>Kitasatosporales</taxon>
        <taxon>Streptomycetaceae</taxon>
        <taxon>Streptomyces</taxon>
        <taxon>Streptomyces violaceusniger group</taxon>
    </lineage>
</organism>
<keyword evidence="2" id="KW-0472">Membrane</keyword>
<accession>A0A1H4RD60</accession>
<feature type="transmembrane region" description="Helical" evidence="2">
    <location>
        <begin position="260"/>
        <end position="279"/>
    </location>
</feature>
<dbReference type="Pfam" id="PF00487">
    <property type="entry name" value="FA_desaturase"/>
    <property type="match status" value="1"/>
</dbReference>
<dbReference type="GO" id="GO:0016020">
    <property type="term" value="C:membrane"/>
    <property type="evidence" value="ECO:0007669"/>
    <property type="project" value="TreeGrafter"/>
</dbReference>
<proteinExistence type="predicted"/>
<keyword evidence="2" id="KW-0812">Transmembrane</keyword>
<feature type="transmembrane region" description="Helical" evidence="2">
    <location>
        <begin position="137"/>
        <end position="154"/>
    </location>
</feature>